<dbReference type="Pfam" id="PF20152">
    <property type="entry name" value="DUF6534"/>
    <property type="match status" value="1"/>
</dbReference>
<feature type="transmembrane region" description="Helical" evidence="1">
    <location>
        <begin position="43"/>
        <end position="66"/>
    </location>
</feature>
<feature type="domain" description="DUF6534" evidence="2">
    <location>
        <begin position="169"/>
        <end position="252"/>
    </location>
</feature>
<organism evidence="3 4">
    <name type="scientific">Pleurotus eryngii</name>
    <name type="common">Boletus of the steppes</name>
    <dbReference type="NCBI Taxonomy" id="5323"/>
    <lineage>
        <taxon>Eukaryota</taxon>
        <taxon>Fungi</taxon>
        <taxon>Dikarya</taxon>
        <taxon>Basidiomycota</taxon>
        <taxon>Agaricomycotina</taxon>
        <taxon>Agaricomycetes</taxon>
        <taxon>Agaricomycetidae</taxon>
        <taxon>Agaricales</taxon>
        <taxon>Pleurotineae</taxon>
        <taxon>Pleurotaceae</taxon>
        <taxon>Pleurotus</taxon>
    </lineage>
</organism>
<feature type="transmembrane region" description="Helical" evidence="1">
    <location>
        <begin position="160"/>
        <end position="184"/>
    </location>
</feature>
<keyword evidence="4" id="KW-1185">Reference proteome</keyword>
<feature type="transmembrane region" description="Helical" evidence="1">
    <location>
        <begin position="204"/>
        <end position="224"/>
    </location>
</feature>
<keyword evidence="1" id="KW-0472">Membrane</keyword>
<dbReference type="AlphaFoldDB" id="A0A9P6DIG2"/>
<evidence type="ECO:0000259" key="2">
    <source>
        <dbReference type="Pfam" id="PF20152"/>
    </source>
</evidence>
<sequence>MVPFQVIHLISSWLNLILYTLEVALYALYILNFRKDRPIHRWVVFAALISDTICTIGVSANAYSILLLPNTTTYWAGSLIICSNGVSSGIEHAFLTYRIWHLQVFDYPSTLHTRQDYTKLRNTWPLVLLISLTLVHIGLTTASGVLVLTQRSKSREGVICALIGGSLRAATDIIIACMLVYQINKFDTAFASTQTFLRRFTVKVMATGSIAAVLTLLILILLAINNNVAFIPTSFVGRVHSITTLSHLSMRWSKESTLKTMNTMEDIELRIEETTNRSQKGLPP</sequence>
<accession>A0A9P6DIG2</accession>
<dbReference type="InterPro" id="IPR045339">
    <property type="entry name" value="DUF6534"/>
</dbReference>
<name>A0A9P6DIG2_PLEER</name>
<evidence type="ECO:0000313" key="3">
    <source>
        <dbReference type="EMBL" id="KAF9499299.1"/>
    </source>
</evidence>
<keyword evidence="1" id="KW-1133">Transmembrane helix</keyword>
<protein>
    <recommendedName>
        <fullName evidence="2">DUF6534 domain-containing protein</fullName>
    </recommendedName>
</protein>
<reference evidence="3" key="1">
    <citation type="submission" date="2020-11" db="EMBL/GenBank/DDBJ databases">
        <authorList>
            <consortium name="DOE Joint Genome Institute"/>
            <person name="Ahrendt S."/>
            <person name="Riley R."/>
            <person name="Andreopoulos W."/>
            <person name="Labutti K."/>
            <person name="Pangilinan J."/>
            <person name="Ruiz-Duenas F.J."/>
            <person name="Barrasa J.M."/>
            <person name="Sanchez-Garcia M."/>
            <person name="Camarero S."/>
            <person name="Miyauchi S."/>
            <person name="Serrano A."/>
            <person name="Linde D."/>
            <person name="Babiker R."/>
            <person name="Drula E."/>
            <person name="Ayuso-Fernandez I."/>
            <person name="Pacheco R."/>
            <person name="Padilla G."/>
            <person name="Ferreira P."/>
            <person name="Barriuso J."/>
            <person name="Kellner H."/>
            <person name="Castanera R."/>
            <person name="Alfaro M."/>
            <person name="Ramirez L."/>
            <person name="Pisabarro A.G."/>
            <person name="Kuo A."/>
            <person name="Tritt A."/>
            <person name="Lipzen A."/>
            <person name="He G."/>
            <person name="Yan M."/>
            <person name="Ng V."/>
            <person name="Cullen D."/>
            <person name="Martin F."/>
            <person name="Rosso M.-N."/>
            <person name="Henrissat B."/>
            <person name="Hibbett D."/>
            <person name="Martinez A.T."/>
            <person name="Grigoriev I.V."/>
        </authorList>
    </citation>
    <scope>NUCLEOTIDE SEQUENCE</scope>
    <source>
        <strain evidence="3">ATCC 90797</strain>
    </source>
</reference>
<feature type="transmembrane region" description="Helical" evidence="1">
    <location>
        <begin position="126"/>
        <end position="148"/>
    </location>
</feature>
<evidence type="ECO:0000313" key="4">
    <source>
        <dbReference type="Proteomes" id="UP000807025"/>
    </source>
</evidence>
<gene>
    <name evidence="3" type="ORF">BDN71DRAFT_169059</name>
</gene>
<keyword evidence="1" id="KW-0812">Transmembrane</keyword>
<dbReference type="Proteomes" id="UP000807025">
    <property type="component" value="Unassembled WGS sequence"/>
</dbReference>
<feature type="transmembrane region" description="Helical" evidence="1">
    <location>
        <begin position="6"/>
        <end position="31"/>
    </location>
</feature>
<dbReference type="OrthoDB" id="2993818at2759"/>
<proteinExistence type="predicted"/>
<comment type="caution">
    <text evidence="3">The sequence shown here is derived from an EMBL/GenBank/DDBJ whole genome shotgun (WGS) entry which is preliminary data.</text>
</comment>
<evidence type="ECO:0000256" key="1">
    <source>
        <dbReference type="SAM" id="Phobius"/>
    </source>
</evidence>
<dbReference type="EMBL" id="MU154532">
    <property type="protein sequence ID" value="KAF9499299.1"/>
    <property type="molecule type" value="Genomic_DNA"/>
</dbReference>